<name>A0A7C2UJA3_9CREN</name>
<protein>
    <recommendedName>
        <fullName evidence="1">DDH domain-containing protein</fullName>
    </recommendedName>
</protein>
<dbReference type="AlphaFoldDB" id="A0A7C2UJA3"/>
<dbReference type="PANTHER" id="PTHR47618:SF1">
    <property type="entry name" value="BIFUNCTIONAL OLIGORIBONUCLEASE AND PAP PHOSPHATASE NRNA"/>
    <property type="match status" value="1"/>
</dbReference>
<dbReference type="Proteomes" id="UP000885664">
    <property type="component" value="Unassembled WGS sequence"/>
</dbReference>
<comment type="caution">
    <text evidence="2">The sequence shown here is derived from an EMBL/GenBank/DDBJ whole genome shotgun (WGS) entry which is preliminary data.</text>
</comment>
<dbReference type="SUPFAM" id="SSF64182">
    <property type="entry name" value="DHH phosphoesterases"/>
    <property type="match status" value="1"/>
</dbReference>
<accession>A0A7C2UJA3</accession>
<reference evidence="2" key="1">
    <citation type="journal article" date="2020" name="mSystems">
        <title>Genome- and Community-Level Interaction Insights into Carbon Utilization and Element Cycling Functions of Hydrothermarchaeota in Hydrothermal Sediment.</title>
        <authorList>
            <person name="Zhou Z."/>
            <person name="Liu Y."/>
            <person name="Xu W."/>
            <person name="Pan J."/>
            <person name="Luo Z.H."/>
            <person name="Li M."/>
        </authorList>
    </citation>
    <scope>NUCLEOTIDE SEQUENCE [LARGE SCALE GENOMIC DNA]</scope>
    <source>
        <strain evidence="2">SpSt-1259</strain>
    </source>
</reference>
<dbReference type="PANTHER" id="PTHR47618">
    <property type="entry name" value="BIFUNCTIONAL OLIGORIBONUCLEASE AND PAP PHOSPHATASE NRNA"/>
    <property type="match status" value="1"/>
</dbReference>
<dbReference type="EMBL" id="DSFE01000046">
    <property type="protein sequence ID" value="HEU97622.1"/>
    <property type="molecule type" value="Genomic_DNA"/>
</dbReference>
<dbReference type="Gene3D" id="3.90.1640.10">
    <property type="entry name" value="inorganic pyrophosphatase (n-terminal core)"/>
    <property type="match status" value="1"/>
</dbReference>
<gene>
    <name evidence="2" type="ORF">ENO36_02045</name>
</gene>
<evidence type="ECO:0000313" key="2">
    <source>
        <dbReference type="EMBL" id="HEU97622.1"/>
    </source>
</evidence>
<dbReference type="Pfam" id="PF01368">
    <property type="entry name" value="DHH"/>
    <property type="match status" value="1"/>
</dbReference>
<dbReference type="InterPro" id="IPR051319">
    <property type="entry name" value="Oligoribo/pAp-PDE_c-di-AMP_PDE"/>
</dbReference>
<sequence length="335" mass="38226">MNWLLKREIEEIVSKKKSVVIITHKQADLDAVASSIALKHFLVSIEGLSKNDITVVYPEGISKEVEESFKKCGIYHLFDYVNDVDEKLLRESSLIILDTASETQLPEKFISIINNKGEALLIDHHYSNTLKKIVNNYYWDTEAASLSEIVAELYSEEDLHIDISTALVLGILADTGRFSRGSHRTFSVMGKLTKFNNYETVKKCLPVSREDRSIRIARLKALQRMAIEIYEEAIIVATYVSSFESEIADFLIRIGSDASIVISPKNNEFRVMLKFRDELKEELKERILRTVEKILASRSAGHRDFAVIVVKRKIGKNEAQKIISEIRRELHLQGP</sequence>
<dbReference type="InterPro" id="IPR001667">
    <property type="entry name" value="DDH_dom"/>
</dbReference>
<organism evidence="2">
    <name type="scientific">Fervidicoccus fontis</name>
    <dbReference type="NCBI Taxonomy" id="683846"/>
    <lineage>
        <taxon>Archaea</taxon>
        <taxon>Thermoproteota</taxon>
        <taxon>Thermoprotei</taxon>
        <taxon>Fervidicoccales</taxon>
        <taxon>Fervidicoccaceae</taxon>
        <taxon>Fervidicoccus</taxon>
    </lineage>
</organism>
<feature type="domain" description="DDH" evidence="1">
    <location>
        <begin position="19"/>
        <end position="171"/>
    </location>
</feature>
<dbReference type="InterPro" id="IPR038763">
    <property type="entry name" value="DHH_sf"/>
</dbReference>
<proteinExistence type="predicted"/>
<evidence type="ECO:0000259" key="1">
    <source>
        <dbReference type="Pfam" id="PF01368"/>
    </source>
</evidence>